<protein>
    <submittedName>
        <fullName evidence="12">Potassium channel subfamily K member 1</fullName>
    </submittedName>
</protein>
<dbReference type="GO" id="GO:0015271">
    <property type="term" value="F:outward rectifier potassium channel activity"/>
    <property type="evidence" value="ECO:0007669"/>
    <property type="project" value="TreeGrafter"/>
</dbReference>
<evidence type="ECO:0000256" key="9">
    <source>
        <dbReference type="RuleBase" id="RU003857"/>
    </source>
</evidence>
<evidence type="ECO:0000256" key="6">
    <source>
        <dbReference type="ARBA" id="ARBA00023065"/>
    </source>
</evidence>
<feature type="domain" description="Potassium channel" evidence="11">
    <location>
        <begin position="89"/>
        <end position="145"/>
    </location>
</feature>
<dbReference type="Gene3D" id="1.10.287.70">
    <property type="match status" value="1"/>
</dbReference>
<dbReference type="GO" id="GO:0022841">
    <property type="term" value="F:potassium ion leak channel activity"/>
    <property type="evidence" value="ECO:0007669"/>
    <property type="project" value="TreeGrafter"/>
</dbReference>
<feature type="domain" description="Potassium channel" evidence="11">
    <location>
        <begin position="178"/>
        <end position="256"/>
    </location>
</feature>
<dbReference type="GO" id="GO:0005886">
    <property type="term" value="C:plasma membrane"/>
    <property type="evidence" value="ECO:0007669"/>
    <property type="project" value="TreeGrafter"/>
</dbReference>
<feature type="transmembrane region" description="Helical" evidence="10">
    <location>
        <begin position="121"/>
        <end position="146"/>
    </location>
</feature>
<evidence type="ECO:0000256" key="10">
    <source>
        <dbReference type="SAM" id="Phobius"/>
    </source>
</evidence>
<comment type="similarity">
    <text evidence="9">Belongs to the two pore domain potassium channel (TC 1.A.1.8) family.</text>
</comment>
<evidence type="ECO:0000256" key="5">
    <source>
        <dbReference type="ARBA" id="ARBA00022989"/>
    </source>
</evidence>
<dbReference type="GO" id="GO:0030322">
    <property type="term" value="P:stabilization of membrane potential"/>
    <property type="evidence" value="ECO:0007669"/>
    <property type="project" value="TreeGrafter"/>
</dbReference>
<keyword evidence="5 10" id="KW-1133">Transmembrane helix</keyword>
<keyword evidence="7 10" id="KW-0472">Membrane</keyword>
<dbReference type="PRINTS" id="PR01586">
    <property type="entry name" value="TWIKCHANNEL"/>
</dbReference>
<feature type="transmembrane region" description="Helical" evidence="10">
    <location>
        <begin position="167"/>
        <end position="187"/>
    </location>
</feature>
<keyword evidence="2 9" id="KW-0813">Transport</keyword>
<evidence type="ECO:0000256" key="3">
    <source>
        <dbReference type="ARBA" id="ARBA00022692"/>
    </source>
</evidence>
<keyword evidence="8 9" id="KW-0407">Ion channel</keyword>
<dbReference type="SUPFAM" id="SSF81324">
    <property type="entry name" value="Voltage-gated potassium channels"/>
    <property type="match status" value="2"/>
</dbReference>
<dbReference type="InterPro" id="IPR013099">
    <property type="entry name" value="K_chnl_dom"/>
</dbReference>
<keyword evidence="4" id="KW-0630">Potassium</keyword>
<evidence type="ECO:0000313" key="12">
    <source>
        <dbReference type="EMBL" id="TTI61484.1"/>
    </source>
</evidence>
<organism evidence="12 13">
    <name type="scientific">Bagarius yarrelli</name>
    <name type="common">Goonch</name>
    <name type="synonym">Bagrus yarrelli</name>
    <dbReference type="NCBI Taxonomy" id="175774"/>
    <lineage>
        <taxon>Eukaryota</taxon>
        <taxon>Metazoa</taxon>
        <taxon>Chordata</taxon>
        <taxon>Craniata</taxon>
        <taxon>Vertebrata</taxon>
        <taxon>Euteleostomi</taxon>
        <taxon>Actinopterygii</taxon>
        <taxon>Neopterygii</taxon>
        <taxon>Teleostei</taxon>
        <taxon>Ostariophysi</taxon>
        <taxon>Siluriformes</taxon>
        <taxon>Sisoridae</taxon>
        <taxon>Sisorinae</taxon>
        <taxon>Bagarius</taxon>
    </lineage>
</organism>
<dbReference type="InterPro" id="IPR005408">
    <property type="entry name" value="2pore_dom_K_chnl_TWIK"/>
</dbReference>
<keyword evidence="3 9" id="KW-0812">Transmembrane</keyword>
<dbReference type="PANTHER" id="PTHR11003">
    <property type="entry name" value="POTASSIUM CHANNEL, SUBFAMILY K"/>
    <property type="match status" value="1"/>
</dbReference>
<feature type="transmembrane region" description="Helical" evidence="10">
    <location>
        <begin position="233"/>
        <end position="257"/>
    </location>
</feature>
<keyword evidence="6 9" id="KW-0406">Ion transport</keyword>
<dbReference type="EMBL" id="VCAZ01000216">
    <property type="protein sequence ID" value="TTI61484.1"/>
    <property type="molecule type" value="Genomic_DNA"/>
</dbReference>
<dbReference type="PRINTS" id="PR01333">
    <property type="entry name" value="2POREKCHANEL"/>
</dbReference>
<comment type="subcellular location">
    <subcellularLocation>
        <location evidence="1">Membrane</location>
        <topology evidence="1">Multi-pass membrane protein</topology>
    </subcellularLocation>
</comment>
<evidence type="ECO:0000256" key="8">
    <source>
        <dbReference type="ARBA" id="ARBA00023303"/>
    </source>
</evidence>
<dbReference type="AlphaFoldDB" id="A0A556VBP6"/>
<feature type="transmembrane region" description="Helical" evidence="10">
    <location>
        <begin position="91"/>
        <end position="109"/>
    </location>
</feature>
<dbReference type="InterPro" id="IPR003280">
    <property type="entry name" value="2pore_dom_K_chnl"/>
</dbReference>
<proteinExistence type="inferred from homology"/>
<dbReference type="OrthoDB" id="297496at2759"/>
<evidence type="ECO:0000256" key="1">
    <source>
        <dbReference type="ARBA" id="ARBA00004141"/>
    </source>
</evidence>
<accession>A0A556VBP6</accession>
<dbReference type="Proteomes" id="UP000319801">
    <property type="component" value="Unassembled WGS sequence"/>
</dbReference>
<evidence type="ECO:0000313" key="13">
    <source>
        <dbReference type="Proteomes" id="UP000319801"/>
    </source>
</evidence>
<dbReference type="PANTHER" id="PTHR11003:SF59">
    <property type="entry name" value="POTASSIUM CHANNEL SUBFAMILY K MEMBER 1"/>
    <property type="match status" value="1"/>
</dbReference>
<keyword evidence="13" id="KW-1185">Reference proteome</keyword>
<evidence type="ECO:0000259" key="11">
    <source>
        <dbReference type="Pfam" id="PF07885"/>
    </source>
</evidence>
<feature type="transmembrane region" description="Helical" evidence="10">
    <location>
        <begin position="199"/>
        <end position="221"/>
    </location>
</feature>
<dbReference type="Pfam" id="PF07885">
    <property type="entry name" value="Ion_trans_2"/>
    <property type="match status" value="2"/>
</dbReference>
<gene>
    <name evidence="12" type="ORF">Baya_15460</name>
</gene>
<feature type="transmembrane region" description="Helical" evidence="10">
    <location>
        <begin position="12"/>
        <end position="34"/>
    </location>
</feature>
<evidence type="ECO:0000256" key="2">
    <source>
        <dbReference type="ARBA" id="ARBA00022448"/>
    </source>
</evidence>
<name>A0A556VBP6_BAGYA</name>
<dbReference type="InterPro" id="IPR001779">
    <property type="entry name" value="2pore_dom_K_chnl_TWIK1"/>
</dbReference>
<evidence type="ECO:0000256" key="7">
    <source>
        <dbReference type="ARBA" id="ARBA00023136"/>
    </source>
</evidence>
<reference evidence="12 13" key="1">
    <citation type="journal article" date="2019" name="Genome Biol. Evol.">
        <title>Whole-Genome Sequencing of the Giant Devil Catfish, Bagarius yarrelli.</title>
        <authorList>
            <person name="Jiang W."/>
            <person name="Lv Y."/>
            <person name="Cheng L."/>
            <person name="Yang K."/>
            <person name="Chao B."/>
            <person name="Wang X."/>
            <person name="Li Y."/>
            <person name="Pan X."/>
            <person name="You X."/>
            <person name="Zhang Y."/>
            <person name="Yang J."/>
            <person name="Li J."/>
            <person name="Zhang X."/>
            <person name="Liu S."/>
            <person name="Sun C."/>
            <person name="Yang J."/>
            <person name="Shi Q."/>
        </authorList>
    </citation>
    <scope>NUCLEOTIDE SEQUENCE [LARGE SCALE GENOMIC DNA]</scope>
    <source>
        <strain evidence="12">JWS20170419001</strain>
        <tissue evidence="12">Muscle</tissue>
    </source>
</reference>
<dbReference type="PRINTS" id="PR01096">
    <property type="entry name" value="TWIK1CHANNEL"/>
</dbReference>
<sequence>MESVLTFCRSFAFTFLIVSYLLYMIMGAGIFMVLEQSEQKSFIAEVHELRGRFLENNQCVKEGSLDRLLRKVIFGGKRGVTVKTDSDEYNFDFTSSLFFVITFLTTTGYGNTVPLSDEGRVFCMLYCVLGIPFTFLLLSCITDALLPRVCHAPIRYLHISWGLSHNSAALIYCGILAVCTATLFFLLPAVSLCLVEKHWSFLESFYFCFISLSTIGLGDYLPGQTHNRAVRQALEFATSCYLLFGLVVLLVVVESFWQLQQVQNLVRLFVGPAAASLRDDDLTLDEWKDNHENPTAFVQFKPPISIISHCMSNLPTSCVVEDSCTPFKPHVAIHKKMLADAHPSLQPITDPDPANQNN</sequence>
<evidence type="ECO:0000256" key="4">
    <source>
        <dbReference type="ARBA" id="ARBA00022958"/>
    </source>
</evidence>
<comment type="caution">
    <text evidence="12">The sequence shown here is derived from an EMBL/GenBank/DDBJ whole genome shotgun (WGS) entry which is preliminary data.</text>
</comment>